<dbReference type="RefSeq" id="WP_379961861.1">
    <property type="nucleotide sequence ID" value="NZ_JAUYVI010000012.1"/>
</dbReference>
<keyword evidence="1" id="KW-0812">Transmembrane</keyword>
<evidence type="ECO:0000256" key="1">
    <source>
        <dbReference type="SAM" id="Phobius"/>
    </source>
</evidence>
<protein>
    <submittedName>
        <fullName evidence="2">Uncharacterized protein</fullName>
    </submittedName>
</protein>
<dbReference type="Proteomes" id="UP001230156">
    <property type="component" value="Unassembled WGS sequence"/>
</dbReference>
<proteinExistence type="predicted"/>
<keyword evidence="1" id="KW-1133">Transmembrane helix</keyword>
<comment type="caution">
    <text evidence="2">The sequence shown here is derived from an EMBL/GenBank/DDBJ whole genome shotgun (WGS) entry which is preliminary data.</text>
</comment>
<feature type="transmembrane region" description="Helical" evidence="1">
    <location>
        <begin position="63"/>
        <end position="80"/>
    </location>
</feature>
<reference evidence="3" key="1">
    <citation type="submission" date="2023-08" db="EMBL/GenBank/DDBJ databases">
        <title>Rhodospirillaceae gen. nov., a novel taxon isolated from the Yangtze River Yuezi River estuary sludge.</title>
        <authorList>
            <person name="Ruan L."/>
        </authorList>
    </citation>
    <scope>NUCLEOTIDE SEQUENCE [LARGE SCALE GENOMIC DNA]</scope>
    <source>
        <strain evidence="3">R-7</strain>
    </source>
</reference>
<name>A0ABU0YWD0_9PROT</name>
<organism evidence="2 3">
    <name type="scientific">Dongia sedimenti</name>
    <dbReference type="NCBI Taxonomy" id="3064282"/>
    <lineage>
        <taxon>Bacteria</taxon>
        <taxon>Pseudomonadati</taxon>
        <taxon>Pseudomonadota</taxon>
        <taxon>Alphaproteobacteria</taxon>
        <taxon>Rhodospirillales</taxon>
        <taxon>Dongiaceae</taxon>
        <taxon>Dongia</taxon>
    </lineage>
</organism>
<evidence type="ECO:0000313" key="2">
    <source>
        <dbReference type="EMBL" id="MDQ7251460.1"/>
    </source>
</evidence>
<keyword evidence="1" id="KW-0472">Membrane</keyword>
<evidence type="ECO:0000313" key="3">
    <source>
        <dbReference type="Proteomes" id="UP001230156"/>
    </source>
</evidence>
<dbReference type="EMBL" id="JAUYVI010000012">
    <property type="protein sequence ID" value="MDQ7251460.1"/>
    <property type="molecule type" value="Genomic_DNA"/>
</dbReference>
<keyword evidence="3" id="KW-1185">Reference proteome</keyword>
<accession>A0ABU0YWD0</accession>
<sequence length="106" mass="11388">MEQDLPDPRLVASARQIMDAPADDMDLHAETPLYITWFALGHAAVLLYLGLHALKLLTPMERDVVCVSIVAVGLSLALLLRAKVRTALAMAESVAPSGRLPAEGED</sequence>
<gene>
    <name evidence="2" type="ORF">Q8A70_27490</name>
</gene>
<feature type="transmembrane region" description="Helical" evidence="1">
    <location>
        <begin position="33"/>
        <end position="51"/>
    </location>
</feature>